<name>A0A9X1YGL5_9BURK</name>
<dbReference type="PANTHER" id="PTHR43092:SF2">
    <property type="entry name" value="HERCYNYLCYSTEINE SULFOXIDE LYASE"/>
    <property type="match status" value="1"/>
</dbReference>
<keyword evidence="3" id="KW-0032">Aminotransferase</keyword>
<keyword evidence="4" id="KW-1185">Reference proteome</keyword>
<dbReference type="RefSeq" id="WP_275680346.1">
    <property type="nucleotide sequence ID" value="NZ_JAJLJH010000001.1"/>
</dbReference>
<accession>A0A9X1YGL5</accession>
<dbReference type="GO" id="GO:0008483">
    <property type="term" value="F:transaminase activity"/>
    <property type="evidence" value="ECO:0007669"/>
    <property type="project" value="UniProtKB-KW"/>
</dbReference>
<organism evidence="3 4">
    <name type="scientific">Scleromatobacter humisilvae</name>
    <dbReference type="NCBI Taxonomy" id="2897159"/>
    <lineage>
        <taxon>Bacteria</taxon>
        <taxon>Pseudomonadati</taxon>
        <taxon>Pseudomonadota</taxon>
        <taxon>Betaproteobacteria</taxon>
        <taxon>Burkholderiales</taxon>
        <taxon>Sphaerotilaceae</taxon>
        <taxon>Scleromatobacter</taxon>
    </lineage>
</organism>
<dbReference type="Gene3D" id="3.40.640.10">
    <property type="entry name" value="Type I PLP-dependent aspartate aminotransferase-like (Major domain)"/>
    <property type="match status" value="1"/>
</dbReference>
<keyword evidence="3" id="KW-0808">Transferase</keyword>
<reference evidence="3" key="1">
    <citation type="submission" date="2021-11" db="EMBL/GenBank/DDBJ databases">
        <title>BS-T2-15 a new species belonging to the Comamonadaceae family isolated from the soil of a French oak forest.</title>
        <authorList>
            <person name="Mieszkin S."/>
            <person name="Alain K."/>
        </authorList>
    </citation>
    <scope>NUCLEOTIDE SEQUENCE</scope>
    <source>
        <strain evidence="3">BS-T2-15</strain>
    </source>
</reference>
<evidence type="ECO:0000313" key="4">
    <source>
        <dbReference type="Proteomes" id="UP001139353"/>
    </source>
</evidence>
<feature type="domain" description="Aminotransferase class V" evidence="2">
    <location>
        <begin position="71"/>
        <end position="316"/>
    </location>
</feature>
<evidence type="ECO:0000313" key="3">
    <source>
        <dbReference type="EMBL" id="MCK9684313.1"/>
    </source>
</evidence>
<dbReference type="AlphaFoldDB" id="A0A9X1YGL5"/>
<dbReference type="Pfam" id="PF00266">
    <property type="entry name" value="Aminotran_5"/>
    <property type="match status" value="1"/>
</dbReference>
<dbReference type="InterPro" id="IPR015421">
    <property type="entry name" value="PyrdxlP-dep_Trfase_major"/>
</dbReference>
<dbReference type="InterPro" id="IPR000192">
    <property type="entry name" value="Aminotrans_V_dom"/>
</dbReference>
<dbReference type="Gene3D" id="3.90.1150.10">
    <property type="entry name" value="Aspartate Aminotransferase, domain 1"/>
    <property type="match status" value="1"/>
</dbReference>
<dbReference type="PANTHER" id="PTHR43092">
    <property type="entry name" value="L-CYSTEINE DESULFHYDRASE"/>
    <property type="match status" value="1"/>
</dbReference>
<evidence type="ECO:0000259" key="2">
    <source>
        <dbReference type="Pfam" id="PF00266"/>
    </source>
</evidence>
<dbReference type="EMBL" id="JAJLJH010000001">
    <property type="protein sequence ID" value="MCK9684313.1"/>
    <property type="molecule type" value="Genomic_DNA"/>
</dbReference>
<dbReference type="SUPFAM" id="SSF53383">
    <property type="entry name" value="PLP-dependent transferases"/>
    <property type="match status" value="1"/>
</dbReference>
<dbReference type="Proteomes" id="UP001139353">
    <property type="component" value="Unassembled WGS sequence"/>
</dbReference>
<dbReference type="InterPro" id="IPR015424">
    <property type="entry name" value="PyrdxlP-dep_Trfase"/>
</dbReference>
<dbReference type="InterPro" id="IPR015422">
    <property type="entry name" value="PyrdxlP-dep_Trfase_small"/>
</dbReference>
<comment type="caution">
    <text evidence="3">The sequence shown here is derived from an EMBL/GenBank/DDBJ whole genome shotgun (WGS) entry which is preliminary data.</text>
</comment>
<keyword evidence="1" id="KW-0663">Pyridoxal phosphate</keyword>
<proteinExistence type="predicted"/>
<protein>
    <submittedName>
        <fullName evidence="3">Aminotransferase class V-fold PLP-dependent enzyme</fullName>
    </submittedName>
</protein>
<gene>
    <name evidence="3" type="ORF">LPC04_01180</name>
</gene>
<evidence type="ECO:0000256" key="1">
    <source>
        <dbReference type="ARBA" id="ARBA00022898"/>
    </source>
</evidence>
<sequence length="398" mass="43069">MPTFGRSFLTHWWLDPAITYLNHGTVGATPRVVLETQQAWQRRIEAQPAAFLFRELMRVTADEPGAPRLLLRQAADAVAEFVGARGDDLVFVDNASTGINAVLRSIALQPGDEIVVLDQAYGAVIKAAEFVARGAGARVVIVATPFPVQGDPTDACVDAVERALTPRTRLAILDHISSHTALTLPVAAMTARCKARGVPVLIDGAHAPGAIALDISSLGADWYVGNLHKWAFAPRACGFLWVAPAHRVAIHPPTISWGLDVGLAQEFDWTGTRDPSAMLSAPAGIAFMRDVLGLAAMRTWNHDLVWRMAHELSARWGQPFTTPESMVGCMASVALPARIDALGESAAPALKDWLFLERRIEAQVLAIDGHVCVRLAAQVYNDESDYERLADSVDEWPA</sequence>